<dbReference type="GO" id="GO:0003735">
    <property type="term" value="F:structural constituent of ribosome"/>
    <property type="evidence" value="ECO:0007669"/>
    <property type="project" value="InterPro"/>
</dbReference>
<dbReference type="GO" id="GO:0006412">
    <property type="term" value="P:translation"/>
    <property type="evidence" value="ECO:0007669"/>
    <property type="project" value="UniProtKB-UniRule"/>
</dbReference>
<dbReference type="NCBIfam" id="TIGR00059">
    <property type="entry name" value="L17"/>
    <property type="match status" value="1"/>
</dbReference>
<dbReference type="SUPFAM" id="SSF64263">
    <property type="entry name" value="Prokaryotic ribosomal protein L17"/>
    <property type="match status" value="1"/>
</dbReference>
<evidence type="ECO:0000256" key="5">
    <source>
        <dbReference type="RuleBase" id="RU000660"/>
    </source>
</evidence>
<keyword evidence="2 4" id="KW-0689">Ribosomal protein</keyword>
<organism evidence="6 7">
    <name type="scientific">Syntrophorhabdus aromaticivorans</name>
    <dbReference type="NCBI Taxonomy" id="328301"/>
    <lineage>
        <taxon>Bacteria</taxon>
        <taxon>Pseudomonadati</taxon>
        <taxon>Thermodesulfobacteriota</taxon>
        <taxon>Syntrophorhabdia</taxon>
        <taxon>Syntrophorhabdales</taxon>
        <taxon>Syntrophorhabdaceae</taxon>
        <taxon>Syntrophorhabdus</taxon>
    </lineage>
</organism>
<gene>
    <name evidence="4 6" type="primary">rplQ</name>
    <name evidence="6" type="ORF">GXY80_02140</name>
</gene>
<proteinExistence type="inferred from homology"/>
<dbReference type="PANTHER" id="PTHR14413:SF16">
    <property type="entry name" value="LARGE RIBOSOMAL SUBUNIT PROTEIN BL17M"/>
    <property type="match status" value="1"/>
</dbReference>
<comment type="similarity">
    <text evidence="1 4 5">Belongs to the bacterial ribosomal protein bL17 family.</text>
</comment>
<dbReference type="InterPro" id="IPR036373">
    <property type="entry name" value="Ribosomal_bL17_sf"/>
</dbReference>
<dbReference type="PANTHER" id="PTHR14413">
    <property type="entry name" value="RIBOSOMAL PROTEIN L17"/>
    <property type="match status" value="1"/>
</dbReference>
<evidence type="ECO:0000313" key="7">
    <source>
        <dbReference type="Proteomes" id="UP000777265"/>
    </source>
</evidence>
<evidence type="ECO:0000256" key="2">
    <source>
        <dbReference type="ARBA" id="ARBA00022980"/>
    </source>
</evidence>
<evidence type="ECO:0000313" key="6">
    <source>
        <dbReference type="EMBL" id="NLW34270.1"/>
    </source>
</evidence>
<comment type="subunit">
    <text evidence="4">Part of the 50S ribosomal subunit. Contacts protein L32.</text>
</comment>
<dbReference type="Gene3D" id="3.90.1030.10">
    <property type="entry name" value="Ribosomal protein L17"/>
    <property type="match status" value="1"/>
</dbReference>
<reference evidence="6" key="2">
    <citation type="submission" date="2020-01" db="EMBL/GenBank/DDBJ databases">
        <authorList>
            <person name="Campanaro S."/>
        </authorList>
    </citation>
    <scope>NUCLEOTIDE SEQUENCE</scope>
    <source>
        <strain evidence="6">AS06rmzACSIP_7</strain>
    </source>
</reference>
<dbReference type="Proteomes" id="UP000777265">
    <property type="component" value="Unassembled WGS sequence"/>
</dbReference>
<dbReference type="FunFam" id="3.90.1030.10:FF:000001">
    <property type="entry name" value="50S ribosomal protein L17"/>
    <property type="match status" value="1"/>
</dbReference>
<reference evidence="6" key="1">
    <citation type="journal article" date="2020" name="Biotechnol. Biofuels">
        <title>New insights from the biogas microbiome by comprehensive genome-resolved metagenomics of nearly 1600 species originating from multiple anaerobic digesters.</title>
        <authorList>
            <person name="Campanaro S."/>
            <person name="Treu L."/>
            <person name="Rodriguez-R L.M."/>
            <person name="Kovalovszki A."/>
            <person name="Ziels R.M."/>
            <person name="Maus I."/>
            <person name="Zhu X."/>
            <person name="Kougias P.G."/>
            <person name="Basile A."/>
            <person name="Luo G."/>
            <person name="Schluter A."/>
            <person name="Konstantinidis K.T."/>
            <person name="Angelidaki I."/>
        </authorList>
    </citation>
    <scope>NUCLEOTIDE SEQUENCE</scope>
    <source>
        <strain evidence="6">AS06rmzACSIP_7</strain>
    </source>
</reference>
<accession>A0A351U435</accession>
<evidence type="ECO:0000256" key="1">
    <source>
        <dbReference type="ARBA" id="ARBA00008777"/>
    </source>
</evidence>
<dbReference type="Pfam" id="PF01196">
    <property type="entry name" value="Ribosomal_L17"/>
    <property type="match status" value="1"/>
</dbReference>
<dbReference type="EMBL" id="JAAYEE010000034">
    <property type="protein sequence ID" value="NLW34270.1"/>
    <property type="molecule type" value="Genomic_DNA"/>
</dbReference>
<dbReference type="InterPro" id="IPR000456">
    <property type="entry name" value="Ribosomal_bL17"/>
</dbReference>
<dbReference type="AlphaFoldDB" id="A0A351U435"/>
<protein>
    <recommendedName>
        <fullName evidence="4">Large ribosomal subunit protein bL17</fullName>
    </recommendedName>
</protein>
<comment type="caution">
    <text evidence="6">The sequence shown here is derived from an EMBL/GenBank/DDBJ whole genome shotgun (WGS) entry which is preliminary data.</text>
</comment>
<evidence type="ECO:0000256" key="4">
    <source>
        <dbReference type="HAMAP-Rule" id="MF_01368"/>
    </source>
</evidence>
<dbReference type="GO" id="GO:0022625">
    <property type="term" value="C:cytosolic large ribosomal subunit"/>
    <property type="evidence" value="ECO:0007669"/>
    <property type="project" value="TreeGrafter"/>
</dbReference>
<sequence>MRHLKRVNTLNRTKSHRRALLMNLANSLFHHESIKTTSTKAMELRKVADRLITLAKRKDVHSLRLAFSFLRDKKVVNKLFSDIGDRYTAINGGYTRVLKIGNRKGDNAPMAIIELTQKKEKTEKKAEKK</sequence>
<dbReference type="STRING" id="909663.GCA_000512235_03106"/>
<name>A0A351U435_9BACT</name>
<dbReference type="HAMAP" id="MF_01368">
    <property type="entry name" value="Ribosomal_bL17"/>
    <property type="match status" value="1"/>
</dbReference>
<evidence type="ECO:0000256" key="3">
    <source>
        <dbReference type="ARBA" id="ARBA00023274"/>
    </source>
</evidence>
<keyword evidence="3 4" id="KW-0687">Ribonucleoprotein</keyword>